<keyword evidence="2" id="KW-0378">Hydrolase</keyword>
<dbReference type="InterPro" id="IPR011545">
    <property type="entry name" value="DEAD/DEAH_box_helicase_dom"/>
</dbReference>
<dbReference type="GeneID" id="10026647"/>
<dbReference type="Pfam" id="PF20470">
    <property type="entry name" value="HTH_61"/>
    <property type="match status" value="1"/>
</dbReference>
<dbReference type="GO" id="GO:0043138">
    <property type="term" value="F:3'-5' DNA helicase activity"/>
    <property type="evidence" value="ECO:0007669"/>
    <property type="project" value="UniProtKB-EC"/>
</dbReference>
<evidence type="ECO:0000256" key="2">
    <source>
        <dbReference type="ARBA" id="ARBA00022801"/>
    </source>
</evidence>
<dbReference type="PANTHER" id="PTHR47961:SF6">
    <property type="entry name" value="DNA-DIRECTED DNA POLYMERASE"/>
    <property type="match status" value="1"/>
</dbReference>
<keyword evidence="3" id="KW-0347">Helicase</keyword>
<dbReference type="STRING" id="535722.E4V005"/>
<dbReference type="EMBL" id="DS989826">
    <property type="protein sequence ID" value="EFR02942.1"/>
    <property type="molecule type" value="Genomic_DNA"/>
</dbReference>
<keyword evidence="9" id="KW-1185">Reference proteome</keyword>
<comment type="catalytic activity">
    <reaction evidence="5">
        <text>ATP + H2O = ADP + phosphate + H(+)</text>
        <dbReference type="Rhea" id="RHEA:13065"/>
        <dbReference type="ChEBI" id="CHEBI:15377"/>
        <dbReference type="ChEBI" id="CHEBI:15378"/>
        <dbReference type="ChEBI" id="CHEBI:30616"/>
        <dbReference type="ChEBI" id="CHEBI:43474"/>
        <dbReference type="ChEBI" id="CHEBI:456216"/>
        <dbReference type="EC" id="5.6.2.4"/>
    </reaction>
</comment>
<dbReference type="HOGENOM" id="CLU_006553_2_0_1"/>
<evidence type="ECO:0000313" key="8">
    <source>
        <dbReference type="EMBL" id="EFR02942.1"/>
    </source>
</evidence>
<dbReference type="InterPro" id="IPR027417">
    <property type="entry name" value="P-loop_NTPase"/>
</dbReference>
<keyword evidence="4" id="KW-0067">ATP-binding</keyword>
<dbReference type="Pfam" id="PF21099">
    <property type="entry name" value="POLQ_helical"/>
    <property type="match status" value="1"/>
</dbReference>
<dbReference type="SMART" id="SM00490">
    <property type="entry name" value="HELICc"/>
    <property type="match status" value="1"/>
</dbReference>
<name>E4V005_ARTGP</name>
<dbReference type="VEuPathDB" id="FungiDB:MGYG_05942"/>
<proteinExistence type="predicted"/>
<dbReference type="SMART" id="SM00487">
    <property type="entry name" value="DEXDc"/>
    <property type="match status" value="1"/>
</dbReference>
<dbReference type="Gene3D" id="1.10.3380.20">
    <property type="match status" value="1"/>
</dbReference>
<dbReference type="eggNOG" id="KOG0950">
    <property type="taxonomic scope" value="Eukaryota"/>
</dbReference>
<feature type="domain" description="Helicase C-terminal" evidence="7">
    <location>
        <begin position="393"/>
        <end position="592"/>
    </location>
</feature>
<dbReference type="SUPFAM" id="SSF158702">
    <property type="entry name" value="Sec63 N-terminal domain-like"/>
    <property type="match status" value="1"/>
</dbReference>
<dbReference type="Pfam" id="PF00271">
    <property type="entry name" value="Helicase_C"/>
    <property type="match status" value="1"/>
</dbReference>
<organism evidence="9">
    <name type="scientific">Arthroderma gypseum (strain ATCC MYA-4604 / CBS 118893)</name>
    <name type="common">Microsporum gypseum</name>
    <dbReference type="NCBI Taxonomy" id="535722"/>
    <lineage>
        <taxon>Eukaryota</taxon>
        <taxon>Fungi</taxon>
        <taxon>Dikarya</taxon>
        <taxon>Ascomycota</taxon>
        <taxon>Pezizomycotina</taxon>
        <taxon>Eurotiomycetes</taxon>
        <taxon>Eurotiomycetidae</taxon>
        <taxon>Onygenales</taxon>
        <taxon>Arthrodermataceae</taxon>
        <taxon>Nannizzia</taxon>
    </lineage>
</organism>
<dbReference type="InterPro" id="IPR001650">
    <property type="entry name" value="Helicase_C-like"/>
</dbReference>
<dbReference type="SUPFAM" id="SSF52540">
    <property type="entry name" value="P-loop containing nucleoside triphosphate hydrolases"/>
    <property type="match status" value="1"/>
</dbReference>
<dbReference type="GO" id="GO:0016787">
    <property type="term" value="F:hydrolase activity"/>
    <property type="evidence" value="ECO:0007669"/>
    <property type="project" value="UniProtKB-KW"/>
</dbReference>
<sequence length="916" mass="100343">MNPKRVDVAWENSSTLSVAGAKRSRSENDTLPAFTTAHQVLNAQSRAQRTNTAQYSHDTRRLRASKIEPLSNLSNIDLSRSQNLSECSQKSSISSTPGPAQNPVLSLSHPKYGLPAALVKNFASLGVNAIYPWQASCLLGRGHLSGEKNLVYSAPTGGGKSLVADVLMLKRILTCPDKKAILVLPYVALVQEKLKWLRRVVEGIPRCTHDDDVDVENSAGGDAHPSRFKSEENFIRVTGFFGGSKTRTTWSDTDIAANSLVNTAIEDCTIDKLGVIVLDELHMLDDEHRGYLIEIMVTKLLLLQQDIQIIGMSATLSNTEVLAKWLNANYYISRYRPIPVEEFLVFEDYIYPVPATKGLLRKMIKPNTSNSHNIPASACRVIRKSEFRELAFPIPNAMVALACETAAAGYGALVFCGSRQACQTNAVLIGDAMPDTLDADIIEKRLDLVASLQSLPCGLDTYFAKTIPRGVAFHHAGLTTEERVLIAEGFDSGILKVLVATCSLAAGINLPARRVILCGARMGRELVGPAMLRQMRGRAGRKGKDEVGETYLCCTSKDWEDVVGLLEAELPAIASGLAPGRAGIKRALLEAIATKLVSGRDAINDYIRSSLLFHNDEAQDTLLDMVQSTLQELLDAELVKSSSDETFEPTQLGLAIVASAFSPDDGLFIYGELKRALQAFVMDGEMHIFYMFSPLQVSAEIDWMAFRDEVHGLDDSGLRTIQLVGVDPGLVNSIAMGHVSIKDPALLRVYNRVYTAFQLRDLSNEIPVSSIAKKYNIARGAVQTLAQNCHGFAAGMAKFCQRMGWDMLAVVLDHMRDRLQAGARADLLEMAQVTYVKSRTARLLWENGFKTLRSLAEAAPTDLVPVLMMGQPRSSSYSNNNKDMKRVTAKLTAKAEVIIASASRLWEHQSVVELDE</sequence>
<dbReference type="OrthoDB" id="2320933at2759"/>
<evidence type="ECO:0000259" key="6">
    <source>
        <dbReference type="PROSITE" id="PS51192"/>
    </source>
</evidence>
<evidence type="ECO:0000259" key="7">
    <source>
        <dbReference type="PROSITE" id="PS51194"/>
    </source>
</evidence>
<dbReference type="Pfam" id="PF25453">
    <property type="entry name" value="DUF7898"/>
    <property type="match status" value="1"/>
</dbReference>
<dbReference type="InterPro" id="IPR014001">
    <property type="entry name" value="Helicase_ATP-bd"/>
</dbReference>
<dbReference type="Pfam" id="PF00270">
    <property type="entry name" value="DEAD"/>
    <property type="match status" value="1"/>
</dbReference>
<reference evidence="9" key="1">
    <citation type="journal article" date="2012" name="MBio">
        <title>Comparative genome analysis of Trichophyton rubrum and related dermatophytes reveals candidate genes involved in infection.</title>
        <authorList>
            <person name="Martinez D.A."/>
            <person name="Oliver B.G."/>
            <person name="Graeser Y."/>
            <person name="Goldberg J.M."/>
            <person name="Li W."/>
            <person name="Martinez-Rossi N.M."/>
            <person name="Monod M."/>
            <person name="Shelest E."/>
            <person name="Barton R.C."/>
            <person name="Birch E."/>
            <person name="Brakhage A.A."/>
            <person name="Chen Z."/>
            <person name="Gurr S.J."/>
            <person name="Heiman D."/>
            <person name="Heitman J."/>
            <person name="Kosti I."/>
            <person name="Rossi A."/>
            <person name="Saif S."/>
            <person name="Samalova M."/>
            <person name="Saunders C.W."/>
            <person name="Shea T."/>
            <person name="Summerbell R.C."/>
            <person name="Xu J."/>
            <person name="Young S."/>
            <person name="Zeng Q."/>
            <person name="Birren B.W."/>
            <person name="Cuomo C.A."/>
            <person name="White T.C."/>
        </authorList>
    </citation>
    <scope>NUCLEOTIDE SEQUENCE [LARGE SCALE GENOMIC DNA]</scope>
    <source>
        <strain evidence="9">ATCC MYA-4604 / CBS 118893</strain>
    </source>
</reference>
<accession>E4V005</accession>
<dbReference type="GO" id="GO:0003676">
    <property type="term" value="F:nucleic acid binding"/>
    <property type="evidence" value="ECO:0007669"/>
    <property type="project" value="InterPro"/>
</dbReference>
<dbReference type="CDD" id="cd18795">
    <property type="entry name" value="SF2_C_Ski2"/>
    <property type="match status" value="1"/>
</dbReference>
<evidence type="ECO:0000256" key="3">
    <source>
        <dbReference type="ARBA" id="ARBA00022806"/>
    </source>
</evidence>
<gene>
    <name evidence="8" type="ORF">MGYG_05942</name>
</gene>
<dbReference type="Gene3D" id="3.40.50.300">
    <property type="entry name" value="P-loop containing nucleotide triphosphate hydrolases"/>
    <property type="match status" value="2"/>
</dbReference>
<dbReference type="PROSITE" id="PS51192">
    <property type="entry name" value="HELICASE_ATP_BIND_1"/>
    <property type="match status" value="1"/>
</dbReference>
<dbReference type="InterPro" id="IPR048960">
    <property type="entry name" value="POLQ-like_helical"/>
</dbReference>
<dbReference type="RefSeq" id="XP_003171396.1">
    <property type="nucleotide sequence ID" value="XM_003171348.1"/>
</dbReference>
<protein>
    <submittedName>
        <fullName evidence="8">DNA polymerase theta</fullName>
    </submittedName>
</protein>
<dbReference type="AlphaFoldDB" id="E4V005"/>
<dbReference type="PROSITE" id="PS51194">
    <property type="entry name" value="HELICASE_CTER"/>
    <property type="match status" value="1"/>
</dbReference>
<dbReference type="GO" id="GO:0005524">
    <property type="term" value="F:ATP binding"/>
    <property type="evidence" value="ECO:0007669"/>
    <property type="project" value="UniProtKB-KW"/>
</dbReference>
<keyword evidence="1" id="KW-0547">Nucleotide-binding</keyword>
<dbReference type="OMA" id="MFLNANI"/>
<dbReference type="InterPro" id="IPR046931">
    <property type="entry name" value="HTH_61"/>
</dbReference>
<evidence type="ECO:0000313" key="9">
    <source>
        <dbReference type="Proteomes" id="UP000002669"/>
    </source>
</evidence>
<dbReference type="CDD" id="cd18026">
    <property type="entry name" value="DEXHc_POLQ-like"/>
    <property type="match status" value="1"/>
</dbReference>
<evidence type="ECO:0000256" key="1">
    <source>
        <dbReference type="ARBA" id="ARBA00022741"/>
    </source>
</evidence>
<dbReference type="InterPro" id="IPR057220">
    <property type="entry name" value="DUF7898"/>
</dbReference>
<dbReference type="InterPro" id="IPR050474">
    <property type="entry name" value="Hel308_SKI2-like"/>
</dbReference>
<evidence type="ECO:0000256" key="4">
    <source>
        <dbReference type="ARBA" id="ARBA00022840"/>
    </source>
</evidence>
<dbReference type="InParanoid" id="E4V005"/>
<feature type="domain" description="Helicase ATP-binding" evidence="6">
    <location>
        <begin position="141"/>
        <end position="334"/>
    </location>
</feature>
<dbReference type="Proteomes" id="UP000002669">
    <property type="component" value="Unassembled WGS sequence"/>
</dbReference>
<evidence type="ECO:0000256" key="5">
    <source>
        <dbReference type="ARBA" id="ARBA00048988"/>
    </source>
</evidence>
<dbReference type="PANTHER" id="PTHR47961">
    <property type="entry name" value="DNA POLYMERASE THETA, PUTATIVE (AFU_ORTHOLOGUE AFUA_1G05260)-RELATED"/>
    <property type="match status" value="1"/>
</dbReference>